<dbReference type="Pfam" id="PF16899">
    <property type="entry name" value="Cyclin_C_2"/>
    <property type="match status" value="1"/>
</dbReference>
<feature type="compositionally biased region" description="Polar residues" evidence="3">
    <location>
        <begin position="1"/>
        <end position="18"/>
    </location>
</feature>
<evidence type="ECO:0000313" key="6">
    <source>
        <dbReference type="Proteomes" id="UP000738325"/>
    </source>
</evidence>
<feature type="compositionally biased region" description="Basic and acidic residues" evidence="3">
    <location>
        <begin position="365"/>
        <end position="379"/>
    </location>
</feature>
<dbReference type="EMBL" id="JAAAIP010000354">
    <property type="protein sequence ID" value="KAG0318776.1"/>
    <property type="molecule type" value="Genomic_DNA"/>
</dbReference>
<dbReference type="Gene3D" id="1.10.472.10">
    <property type="entry name" value="Cyclin-like"/>
    <property type="match status" value="2"/>
</dbReference>
<evidence type="ECO:0000313" key="5">
    <source>
        <dbReference type="EMBL" id="KAG0318776.1"/>
    </source>
</evidence>
<keyword evidence="1 2" id="KW-0195">Cyclin</keyword>
<dbReference type="CDD" id="cd20525">
    <property type="entry name" value="CYCLIN_CCNH_rpt2"/>
    <property type="match status" value="1"/>
</dbReference>
<feature type="compositionally biased region" description="Acidic residues" evidence="3">
    <location>
        <begin position="352"/>
        <end position="364"/>
    </location>
</feature>
<name>A0A9P6UTB1_9FUNG</name>
<dbReference type="SMART" id="SM00385">
    <property type="entry name" value="CYCLIN"/>
    <property type="match status" value="2"/>
</dbReference>
<feature type="region of interest" description="Disordered" evidence="3">
    <location>
        <begin position="339"/>
        <end position="379"/>
    </location>
</feature>
<evidence type="ECO:0000256" key="2">
    <source>
        <dbReference type="RuleBase" id="RU000383"/>
    </source>
</evidence>
<dbReference type="SUPFAM" id="SSF47954">
    <property type="entry name" value="Cyclin-like"/>
    <property type="match status" value="2"/>
</dbReference>
<feature type="domain" description="Cyclin-like" evidence="4">
    <location>
        <begin position="218"/>
        <end position="297"/>
    </location>
</feature>
<feature type="domain" description="Cyclin-like" evidence="4">
    <location>
        <begin position="117"/>
        <end position="198"/>
    </location>
</feature>
<dbReference type="InterPro" id="IPR036915">
    <property type="entry name" value="Cyclin-like_sf"/>
</dbReference>
<dbReference type="InterPro" id="IPR031658">
    <property type="entry name" value="Cyclin_C_2"/>
</dbReference>
<feature type="compositionally biased region" description="Low complexity" evidence="3">
    <location>
        <begin position="19"/>
        <end position="30"/>
    </location>
</feature>
<evidence type="ECO:0000256" key="1">
    <source>
        <dbReference type="ARBA" id="ARBA00023127"/>
    </source>
</evidence>
<dbReference type="Pfam" id="PF00134">
    <property type="entry name" value="Cyclin_N"/>
    <property type="match status" value="1"/>
</dbReference>
<gene>
    <name evidence="5" type="ORF">BGZ99_005468</name>
</gene>
<dbReference type="OrthoDB" id="340962at2759"/>
<organism evidence="5 6">
    <name type="scientific">Dissophora globulifera</name>
    <dbReference type="NCBI Taxonomy" id="979702"/>
    <lineage>
        <taxon>Eukaryota</taxon>
        <taxon>Fungi</taxon>
        <taxon>Fungi incertae sedis</taxon>
        <taxon>Mucoromycota</taxon>
        <taxon>Mortierellomycotina</taxon>
        <taxon>Mortierellomycetes</taxon>
        <taxon>Mortierellales</taxon>
        <taxon>Mortierellaceae</taxon>
        <taxon>Dissophora</taxon>
    </lineage>
</organism>
<keyword evidence="6" id="KW-1185">Reference proteome</keyword>
<dbReference type="InterPro" id="IPR043198">
    <property type="entry name" value="Cyclin/Ssn8"/>
</dbReference>
<sequence length="379" mass="43998">MSTAAENINGKSTDASQENTTTVTSAAVTNGTDSKKEVPLKQLFEQSTQYNHWRYTQSALNQLRGKVNQEAIATIRQNIEEENQQRVAQGLPRDDSTTSLKFLTVDEELSLLGFYERRMAQIFRYWKLPSYVMATAIVYMKRFFLENTAMDYHPKDVMLTCMFLARKTENYLMTIEDFSNVIKKPAESILDLEFLVCKNLRFHFTVHHPYRPCIGFFYDMQAVTDNMKRLQKMHETAIKFIDTSLHTDLCFLYQPSQIALAAIRLACKEESYEFERYANYKFRATESAAQMYDEILLPILLAIEQVLTDDPRCKEVEKSVATEIDKRLKMCKDPAKNPESLIYIKRKRTEPNGDDDDDDDDDEDRPSKRTRLGEDGFAE</sequence>
<accession>A0A9P6UTB1</accession>
<proteinExistence type="inferred from homology"/>
<dbReference type="GO" id="GO:0006357">
    <property type="term" value="P:regulation of transcription by RNA polymerase II"/>
    <property type="evidence" value="ECO:0007669"/>
    <property type="project" value="InterPro"/>
</dbReference>
<dbReference type="InterPro" id="IPR006671">
    <property type="entry name" value="Cyclin_N"/>
</dbReference>
<comment type="similarity">
    <text evidence="2">Belongs to the cyclin family.</text>
</comment>
<dbReference type="CDD" id="cd20524">
    <property type="entry name" value="CYCLIN_CCNH_rpt1"/>
    <property type="match status" value="1"/>
</dbReference>
<dbReference type="AlphaFoldDB" id="A0A9P6UTB1"/>
<evidence type="ECO:0000256" key="3">
    <source>
        <dbReference type="SAM" id="MobiDB-lite"/>
    </source>
</evidence>
<protein>
    <recommendedName>
        <fullName evidence="4">Cyclin-like domain-containing protein</fullName>
    </recommendedName>
</protein>
<comment type="caution">
    <text evidence="5">The sequence shown here is derived from an EMBL/GenBank/DDBJ whole genome shotgun (WGS) entry which is preliminary data.</text>
</comment>
<dbReference type="Proteomes" id="UP000738325">
    <property type="component" value="Unassembled WGS sequence"/>
</dbReference>
<evidence type="ECO:0000259" key="4">
    <source>
        <dbReference type="SMART" id="SM00385"/>
    </source>
</evidence>
<feature type="region of interest" description="Disordered" evidence="3">
    <location>
        <begin position="1"/>
        <end position="30"/>
    </location>
</feature>
<reference evidence="5" key="1">
    <citation type="journal article" date="2020" name="Fungal Divers.">
        <title>Resolving the Mortierellaceae phylogeny through synthesis of multi-gene phylogenetics and phylogenomics.</title>
        <authorList>
            <person name="Vandepol N."/>
            <person name="Liber J."/>
            <person name="Desiro A."/>
            <person name="Na H."/>
            <person name="Kennedy M."/>
            <person name="Barry K."/>
            <person name="Grigoriev I.V."/>
            <person name="Miller A.N."/>
            <person name="O'Donnell K."/>
            <person name="Stajich J.E."/>
            <person name="Bonito G."/>
        </authorList>
    </citation>
    <scope>NUCLEOTIDE SEQUENCE</scope>
    <source>
        <strain evidence="5">REB-010B</strain>
    </source>
</reference>
<dbReference type="PANTHER" id="PTHR10026">
    <property type="entry name" value="CYCLIN"/>
    <property type="match status" value="1"/>
</dbReference>
<dbReference type="GO" id="GO:0016538">
    <property type="term" value="F:cyclin-dependent protein serine/threonine kinase regulator activity"/>
    <property type="evidence" value="ECO:0007669"/>
    <property type="project" value="InterPro"/>
</dbReference>
<dbReference type="InterPro" id="IPR013763">
    <property type="entry name" value="Cyclin-like_dom"/>
</dbReference>